<accession>A0ABQ8TDJ6</accession>
<feature type="region of interest" description="Disordered" evidence="1">
    <location>
        <begin position="1351"/>
        <end position="1381"/>
    </location>
</feature>
<protein>
    <recommendedName>
        <fullName evidence="2">Reverse transcriptase domain-containing protein</fullName>
    </recommendedName>
</protein>
<evidence type="ECO:0000313" key="4">
    <source>
        <dbReference type="Proteomes" id="UP001148838"/>
    </source>
</evidence>
<feature type="region of interest" description="Disordered" evidence="1">
    <location>
        <begin position="898"/>
        <end position="939"/>
    </location>
</feature>
<feature type="region of interest" description="Disordered" evidence="1">
    <location>
        <begin position="1060"/>
        <end position="1115"/>
    </location>
</feature>
<feature type="domain" description="Reverse transcriptase" evidence="2">
    <location>
        <begin position="1"/>
        <end position="307"/>
    </location>
</feature>
<feature type="compositionally biased region" description="Polar residues" evidence="1">
    <location>
        <begin position="1185"/>
        <end position="1197"/>
    </location>
</feature>
<proteinExistence type="predicted"/>
<feature type="compositionally biased region" description="Polar residues" evidence="1">
    <location>
        <begin position="1060"/>
        <end position="1069"/>
    </location>
</feature>
<evidence type="ECO:0000313" key="3">
    <source>
        <dbReference type="EMBL" id="KAJ4444186.1"/>
    </source>
</evidence>
<dbReference type="InterPro" id="IPR000477">
    <property type="entry name" value="RT_dom"/>
</dbReference>
<sequence length="1785" mass="199598">MENPYLYIVGKMGPRVVSQNGQQQQQPQSGVPRSPTGIKPGDLSSSSSGPYDAGYDSYSLSSTDSLPLQQGLKHNLQIYTAIIKNKLSHLYEDKITEEQNGFRKGRSCCDSYFTMKILIEKHREFNIPTHLAFIDFIKAFDRVDRNKLLEILHYDNVPNQIILSIYNLYQQNEIAIRTERGTTSWTSINQGVRQGCGLSPMLFIIYMNHILYIWRQSHHAGIQINRNTVLDTLMFADDQVIIAKTEDALQRAIYNLQIIASDFNMEISKEKTKVMAFSGENPVPSKIMINNTLIERVNSFNYLGYNLSYITDEDMSNKISKFIKITGVINAVFKSSHVQKHTRLKVYKTLARPVLTYGSEAWTIRKVDEQRLTTAEMRFMRRTAGCSLQELKMDPIVNFVQQYRLQWKKHVERMDRTRWPKQILTYVPRGKRKLGRPRKRWHETVTDPVESNTIHAELTTLDCKCKYCKLFRKKAKTLAQIPEGLQAGGGTGCLYQQARVPATGDDCERLCLEADQLLDKSRATEEASDLETALVLCHAAVTKARAAMDAPYNNPQTLTFARMKHNTCVMRVRSLHRRLLQTQQENQSNGADKDDGGLEIRHSREGSGGSGRSSGSKSAGNHSRQSSRDKTASSQHSRQNSRELLTQIPAGGTTVAATTTTDKPSKNIEIYATLPKKKLGGSSRGGKARAGNDNNHIVEDEEYVLYDRPGRERSLYSGRGILGKKKDDEKNAREKRARSEERNKNTRDYSLALSSASLTLPKDGKKEKNKVEDVSKKANGNSSGEVKQGKKQHKIRRKLLMGGLIRRKNRSMPDLREGQEGAEGVGRTDRGIESKGVAGVKASQDDSSVGLKGADKTAATGTLSGYLSEGHLEYTGSGNPNLERSKLMRKSFHGSAGKVLHVPKVPPPPPLRTTSQLSAKPESSARDSTGVERPQFPLPSDSSNFHPAYSHFHRPGHTGEPHRISHNPSIQTSTTAYNYSFEPQSLPYLPTYSADMNHPQAVNECIYQQRIQGDAVMYANGGILCDSRGQFLHGNQLVTQAEVHNEHNSSVTVYTCEQNDQNGSETQQENPSELSNNSPPNLPLPPYPSPLNSVSHSRQASEDFPPPPPPLDTAQAAPSSLLIQLQQKRQQILAKEMSVAANRDFEPESTSSGKSGEEWLKELQAKQAERKLKKLQSGMADAANKSGQEASGAINGTNHDKKPSSVKDLASRFENIRLHTGVLKTQMPVCNTEPEVRLAKTVTSSALKNPTFSVPVTNGASGRVSPFLPHERTTSGSQTVQPSVNLNASFDSSTNFLTNCPPNLRENRSDNVFDTGVLSVKKRNSSSGSSVECLLSVGGNAVSEQEVHELLPTANASPNTETKNESISPGNTDKEVRKRTGKKKNVTFCDQVILVATAEDEEEDNYIPNPILERVLRSAFNSKQEAQSQPSEPHIEVRSLQGSELHPESRAMLNVKETPYQQQPKLVEHPHPPYQKVPLQPTHNTNQYNTGYQHPPQQTQHVPQQTHVQLQHQIPQHDPRSPYKPIHPDMLRTQQVHHYPVSSDQIRVHPPYQHVPIPHQMYGHTQDRNTHPSYLPPGTAPQQNLYHHQQRVMMPSHQQSVSHPTVNQFPEQQGNSVSSASLPGYNDIVQIPPEYQHPPQPHHQSNMLYYHHQQQQQQQFANSVHHSLPALSNGHPGHPLQYQQRQSMMNASNQQTAGRVGDPSYSQQTQQAAPPYQHPPVRQPQANTKEGQNQNGNKDAGRRVEKKLPPVIDNASHLCRKKQVTPPAIYCSDCDYYMSRFRPRN</sequence>
<feature type="compositionally biased region" description="Basic and acidic residues" evidence="1">
    <location>
        <begin position="1739"/>
        <end position="1748"/>
    </location>
</feature>
<feature type="compositionally biased region" description="Basic and acidic residues" evidence="1">
    <location>
        <begin position="591"/>
        <end position="605"/>
    </location>
</feature>
<dbReference type="PROSITE" id="PS50878">
    <property type="entry name" value="RT_POL"/>
    <property type="match status" value="1"/>
</dbReference>
<gene>
    <name evidence="3" type="ORF">ANN_05976</name>
</gene>
<dbReference type="Proteomes" id="UP001148838">
    <property type="component" value="Unassembled WGS sequence"/>
</dbReference>
<feature type="compositionally biased region" description="Polar residues" evidence="1">
    <location>
        <begin position="1422"/>
        <end position="1431"/>
    </location>
</feature>
<feature type="compositionally biased region" description="Low complexity" evidence="1">
    <location>
        <begin position="1070"/>
        <end position="1079"/>
    </location>
</feature>
<organism evidence="3 4">
    <name type="scientific">Periplaneta americana</name>
    <name type="common">American cockroach</name>
    <name type="synonym">Blatta americana</name>
    <dbReference type="NCBI Taxonomy" id="6978"/>
    <lineage>
        <taxon>Eukaryota</taxon>
        <taxon>Metazoa</taxon>
        <taxon>Ecdysozoa</taxon>
        <taxon>Arthropoda</taxon>
        <taxon>Hexapoda</taxon>
        <taxon>Insecta</taxon>
        <taxon>Pterygota</taxon>
        <taxon>Neoptera</taxon>
        <taxon>Polyneoptera</taxon>
        <taxon>Dictyoptera</taxon>
        <taxon>Blattodea</taxon>
        <taxon>Blattoidea</taxon>
        <taxon>Blattidae</taxon>
        <taxon>Blattinae</taxon>
        <taxon>Periplaneta</taxon>
    </lineage>
</organism>
<feature type="region of interest" description="Disordered" evidence="1">
    <location>
        <begin position="1184"/>
        <end position="1205"/>
    </location>
</feature>
<dbReference type="SUPFAM" id="SSF56672">
    <property type="entry name" value="DNA/RNA polymerases"/>
    <property type="match status" value="1"/>
</dbReference>
<feature type="region of interest" description="Disordered" evidence="1">
    <location>
        <begin position="713"/>
        <end position="794"/>
    </location>
</feature>
<feature type="compositionally biased region" description="Polar residues" evidence="1">
    <location>
        <begin position="1354"/>
        <end position="1371"/>
    </location>
</feature>
<dbReference type="InterPro" id="IPR043502">
    <property type="entry name" value="DNA/RNA_pol_sf"/>
</dbReference>
<feature type="compositionally biased region" description="Low complexity" evidence="1">
    <location>
        <begin position="16"/>
        <end position="35"/>
    </location>
</feature>
<feature type="compositionally biased region" description="Polar residues" evidence="1">
    <location>
        <begin position="1681"/>
        <end position="1697"/>
    </location>
</feature>
<reference evidence="3 4" key="1">
    <citation type="journal article" date="2022" name="Allergy">
        <title>Genome assembly and annotation of Periplaneta americana reveal a comprehensive cockroach allergen profile.</title>
        <authorList>
            <person name="Wang L."/>
            <person name="Xiong Q."/>
            <person name="Saelim N."/>
            <person name="Wang L."/>
            <person name="Nong W."/>
            <person name="Wan A.T."/>
            <person name="Shi M."/>
            <person name="Liu X."/>
            <person name="Cao Q."/>
            <person name="Hui J.H.L."/>
            <person name="Sookrung N."/>
            <person name="Leung T.F."/>
            <person name="Tungtrongchitr A."/>
            <person name="Tsui S.K.W."/>
        </authorList>
    </citation>
    <scope>NUCLEOTIDE SEQUENCE [LARGE SCALE GENOMIC DNA]</scope>
    <source>
        <strain evidence="3">PWHHKU_190912</strain>
    </source>
</reference>
<dbReference type="PANTHER" id="PTHR47027:SF25">
    <property type="entry name" value="REVERSE TRANSCRIPTASE DOMAIN-CONTAINING PROTEIN"/>
    <property type="match status" value="1"/>
</dbReference>
<feature type="region of interest" description="Disordered" evidence="1">
    <location>
        <begin position="16"/>
        <end position="50"/>
    </location>
</feature>
<evidence type="ECO:0000256" key="1">
    <source>
        <dbReference type="SAM" id="MobiDB-lite"/>
    </source>
</evidence>
<dbReference type="Pfam" id="PF00078">
    <property type="entry name" value="RVT_1"/>
    <property type="match status" value="1"/>
</dbReference>
<feature type="region of interest" description="Disordered" evidence="1">
    <location>
        <begin position="582"/>
        <end position="661"/>
    </location>
</feature>
<feature type="compositionally biased region" description="Low complexity" evidence="1">
    <location>
        <begin position="750"/>
        <end position="760"/>
    </location>
</feature>
<evidence type="ECO:0000259" key="2">
    <source>
        <dbReference type="PROSITE" id="PS50878"/>
    </source>
</evidence>
<feature type="region of interest" description="Disordered" evidence="1">
    <location>
        <begin position="1594"/>
        <end position="1749"/>
    </location>
</feature>
<feature type="compositionally biased region" description="Polar residues" evidence="1">
    <location>
        <begin position="1724"/>
        <end position="1737"/>
    </location>
</feature>
<feature type="compositionally biased region" description="Pro residues" evidence="1">
    <location>
        <begin position="1080"/>
        <end position="1089"/>
    </location>
</feature>
<feature type="compositionally biased region" description="Low complexity" evidence="1">
    <location>
        <begin position="650"/>
        <end position="661"/>
    </location>
</feature>
<feature type="region of interest" description="Disordered" evidence="1">
    <location>
        <begin position="808"/>
        <end position="853"/>
    </location>
</feature>
<feature type="compositionally biased region" description="Polar residues" evidence="1">
    <location>
        <begin position="632"/>
        <end position="644"/>
    </location>
</feature>
<keyword evidence="4" id="KW-1185">Reference proteome</keyword>
<feature type="compositionally biased region" description="Basic and acidic residues" evidence="1">
    <location>
        <begin position="762"/>
        <end position="776"/>
    </location>
</feature>
<feature type="region of interest" description="Disordered" evidence="1">
    <location>
        <begin position="1422"/>
        <end position="1445"/>
    </location>
</feature>
<name>A0ABQ8TDJ6_PERAM</name>
<dbReference type="EMBL" id="JAJSOF020000011">
    <property type="protein sequence ID" value="KAJ4444186.1"/>
    <property type="molecule type" value="Genomic_DNA"/>
</dbReference>
<dbReference type="CDD" id="cd01650">
    <property type="entry name" value="RT_nLTR_like"/>
    <property type="match status" value="1"/>
</dbReference>
<dbReference type="PANTHER" id="PTHR47027">
    <property type="entry name" value="REVERSE TRANSCRIPTASE DOMAIN-CONTAINING PROTEIN"/>
    <property type="match status" value="1"/>
</dbReference>
<feature type="compositionally biased region" description="Basic and acidic residues" evidence="1">
    <location>
        <begin position="724"/>
        <end position="747"/>
    </location>
</feature>
<feature type="compositionally biased region" description="Polar residues" evidence="1">
    <location>
        <begin position="1596"/>
        <end position="1621"/>
    </location>
</feature>
<comment type="caution">
    <text evidence="3">The sequence shown here is derived from an EMBL/GenBank/DDBJ whole genome shotgun (WGS) entry which is preliminary data.</text>
</comment>